<evidence type="ECO:0000313" key="2">
    <source>
        <dbReference type="EMBL" id="KAL2817503.1"/>
    </source>
</evidence>
<evidence type="ECO:0000256" key="1">
    <source>
        <dbReference type="SAM" id="SignalP"/>
    </source>
</evidence>
<accession>A0ABR4HPU5</accession>
<dbReference type="Proteomes" id="UP001610335">
    <property type="component" value="Unassembled WGS sequence"/>
</dbReference>
<keyword evidence="3" id="KW-1185">Reference proteome</keyword>
<reference evidence="2 3" key="1">
    <citation type="submission" date="2024-07" db="EMBL/GenBank/DDBJ databases">
        <title>Section-level genome sequencing and comparative genomics of Aspergillus sections Usti and Cavernicolus.</title>
        <authorList>
            <consortium name="Lawrence Berkeley National Laboratory"/>
            <person name="Nybo J.L."/>
            <person name="Vesth T.C."/>
            <person name="Theobald S."/>
            <person name="Frisvad J.C."/>
            <person name="Larsen T.O."/>
            <person name="Kjaerboelling I."/>
            <person name="Rothschild-Mancinelli K."/>
            <person name="Lyhne E.K."/>
            <person name="Kogle M.E."/>
            <person name="Barry K."/>
            <person name="Clum A."/>
            <person name="Na H."/>
            <person name="Ledsgaard L."/>
            <person name="Lin J."/>
            <person name="Lipzen A."/>
            <person name="Kuo A."/>
            <person name="Riley R."/>
            <person name="Mondo S."/>
            <person name="LaButti K."/>
            <person name="Haridas S."/>
            <person name="Pangalinan J."/>
            <person name="Salamov A.A."/>
            <person name="Simmons B.A."/>
            <person name="Magnuson J.K."/>
            <person name="Chen J."/>
            <person name="Drula E."/>
            <person name="Henrissat B."/>
            <person name="Wiebenga A."/>
            <person name="Lubbers R.J."/>
            <person name="Gomes A.C."/>
            <person name="Makela M.R."/>
            <person name="Stajich J."/>
            <person name="Grigoriev I.V."/>
            <person name="Mortensen U.H."/>
            <person name="De vries R.P."/>
            <person name="Baker S.E."/>
            <person name="Andersen M.R."/>
        </authorList>
    </citation>
    <scope>NUCLEOTIDE SEQUENCE [LARGE SCALE GENOMIC DNA]</scope>
    <source>
        <strain evidence="2 3">CBS 600.67</strain>
    </source>
</reference>
<comment type="caution">
    <text evidence="2">The sequence shown here is derived from an EMBL/GenBank/DDBJ whole genome shotgun (WGS) entry which is preliminary data.</text>
</comment>
<protein>
    <submittedName>
        <fullName evidence="2">Uncharacterized protein</fullName>
    </submittedName>
</protein>
<name>A0ABR4HPU5_9EURO</name>
<keyword evidence="1" id="KW-0732">Signal</keyword>
<feature type="signal peptide" evidence="1">
    <location>
        <begin position="1"/>
        <end position="17"/>
    </location>
</feature>
<organism evidence="2 3">
    <name type="scientific">Aspergillus cavernicola</name>
    <dbReference type="NCBI Taxonomy" id="176166"/>
    <lineage>
        <taxon>Eukaryota</taxon>
        <taxon>Fungi</taxon>
        <taxon>Dikarya</taxon>
        <taxon>Ascomycota</taxon>
        <taxon>Pezizomycotina</taxon>
        <taxon>Eurotiomycetes</taxon>
        <taxon>Eurotiomycetidae</taxon>
        <taxon>Eurotiales</taxon>
        <taxon>Aspergillaceae</taxon>
        <taxon>Aspergillus</taxon>
        <taxon>Aspergillus subgen. Nidulantes</taxon>
    </lineage>
</organism>
<gene>
    <name evidence="2" type="ORF">BDW59DRAFT_132421</name>
</gene>
<sequence length="135" mass="14887">MFIIGCTWFGPWPLIAGCSIWSGQVFFDCCRALQGIGPGHRSCGSRADHVGVVYAYTLATAEEVPLISFCVLGFWALGHILRRLAGCVGFDCDYNNSKQARISIAHWIRLLPPKVYHGLIPGQHGCIRCCIALYK</sequence>
<feature type="chain" id="PRO_5046460788" evidence="1">
    <location>
        <begin position="18"/>
        <end position="135"/>
    </location>
</feature>
<proteinExistence type="predicted"/>
<dbReference type="EMBL" id="JBFXLS010000091">
    <property type="protein sequence ID" value="KAL2817503.1"/>
    <property type="molecule type" value="Genomic_DNA"/>
</dbReference>
<evidence type="ECO:0000313" key="3">
    <source>
        <dbReference type="Proteomes" id="UP001610335"/>
    </source>
</evidence>